<comment type="caution">
    <text evidence="2">The sequence shown here is derived from an EMBL/GenBank/DDBJ whole genome shotgun (WGS) entry which is preliminary data.</text>
</comment>
<name>A0A4R4YGG6_9ACTN</name>
<gene>
    <name evidence="2" type="ORF">E1286_29025</name>
</gene>
<keyword evidence="1" id="KW-0472">Membrane</keyword>
<organism evidence="2 3">
    <name type="scientific">Nonomuraea terrae</name>
    <dbReference type="NCBI Taxonomy" id="2530383"/>
    <lineage>
        <taxon>Bacteria</taxon>
        <taxon>Bacillati</taxon>
        <taxon>Actinomycetota</taxon>
        <taxon>Actinomycetes</taxon>
        <taxon>Streptosporangiales</taxon>
        <taxon>Streptosporangiaceae</taxon>
        <taxon>Nonomuraea</taxon>
    </lineage>
</organism>
<keyword evidence="1" id="KW-1133">Transmembrane helix</keyword>
<feature type="transmembrane region" description="Helical" evidence="1">
    <location>
        <begin position="29"/>
        <end position="48"/>
    </location>
</feature>
<evidence type="ECO:0000256" key="1">
    <source>
        <dbReference type="SAM" id="Phobius"/>
    </source>
</evidence>
<dbReference type="RefSeq" id="WP_132617486.1">
    <property type="nucleotide sequence ID" value="NZ_SMKQ01000114.1"/>
</dbReference>
<keyword evidence="3" id="KW-1185">Reference proteome</keyword>
<protein>
    <submittedName>
        <fullName evidence="2">Uncharacterized protein</fullName>
    </submittedName>
</protein>
<feature type="transmembrane region" description="Helical" evidence="1">
    <location>
        <begin position="54"/>
        <end position="73"/>
    </location>
</feature>
<keyword evidence="1" id="KW-0812">Transmembrane</keyword>
<evidence type="ECO:0000313" key="3">
    <source>
        <dbReference type="Proteomes" id="UP000295302"/>
    </source>
</evidence>
<accession>A0A4R4YGG6</accession>
<reference evidence="2 3" key="1">
    <citation type="submission" date="2019-03" db="EMBL/GenBank/DDBJ databases">
        <title>Draft genome sequences of novel Actinobacteria.</title>
        <authorList>
            <person name="Sahin N."/>
            <person name="Ay H."/>
            <person name="Saygin H."/>
        </authorList>
    </citation>
    <scope>NUCLEOTIDE SEQUENCE [LARGE SCALE GENOMIC DNA]</scope>
    <source>
        <strain evidence="2 3">CH32</strain>
    </source>
</reference>
<evidence type="ECO:0000313" key="2">
    <source>
        <dbReference type="EMBL" id="TDD43280.1"/>
    </source>
</evidence>
<sequence length="157" mass="16833">MNQQDARTSLDDIHRLQDRTREQIVRQSFALPRVVISALGLFIAFAAIDLPRPWNFAFLAVGMVLYAGVGIVYEHRASVCRKVTSQEALFHGGLLACIMVAFTIGRIAAFALFDLPPHGLLSQAAAGAIVVAVAYVAATPVNRSIMKSIVRQGGGAA</sequence>
<dbReference type="EMBL" id="SMKQ01000114">
    <property type="protein sequence ID" value="TDD43280.1"/>
    <property type="molecule type" value="Genomic_DNA"/>
</dbReference>
<dbReference type="AlphaFoldDB" id="A0A4R4YGG6"/>
<proteinExistence type="predicted"/>
<feature type="transmembrane region" description="Helical" evidence="1">
    <location>
        <begin position="119"/>
        <end position="138"/>
    </location>
</feature>
<feature type="transmembrane region" description="Helical" evidence="1">
    <location>
        <begin position="94"/>
        <end position="113"/>
    </location>
</feature>
<dbReference type="Proteomes" id="UP000295302">
    <property type="component" value="Unassembled WGS sequence"/>
</dbReference>
<dbReference type="OrthoDB" id="4257861at2"/>